<dbReference type="Proteomes" id="UP001500909">
    <property type="component" value="Unassembled WGS sequence"/>
</dbReference>
<evidence type="ECO:0008006" key="4">
    <source>
        <dbReference type="Google" id="ProtNLM"/>
    </source>
</evidence>
<comment type="caution">
    <text evidence="2">The sequence shown here is derived from an EMBL/GenBank/DDBJ whole genome shotgun (WGS) entry which is preliminary data.</text>
</comment>
<evidence type="ECO:0000313" key="3">
    <source>
        <dbReference type="Proteomes" id="UP001500909"/>
    </source>
</evidence>
<feature type="compositionally biased region" description="Pro residues" evidence="1">
    <location>
        <begin position="56"/>
        <end position="72"/>
    </location>
</feature>
<evidence type="ECO:0000256" key="1">
    <source>
        <dbReference type="SAM" id="MobiDB-lite"/>
    </source>
</evidence>
<feature type="compositionally biased region" description="Basic and acidic residues" evidence="1">
    <location>
        <begin position="14"/>
        <end position="35"/>
    </location>
</feature>
<feature type="region of interest" description="Disordered" evidence="1">
    <location>
        <begin position="1"/>
        <end position="80"/>
    </location>
</feature>
<proteinExistence type="predicted"/>
<organism evidence="2 3">
    <name type="scientific">Streptomyces olivaceiscleroticus</name>
    <dbReference type="NCBI Taxonomy" id="68245"/>
    <lineage>
        <taxon>Bacteria</taxon>
        <taxon>Bacillati</taxon>
        <taxon>Actinomycetota</taxon>
        <taxon>Actinomycetes</taxon>
        <taxon>Kitasatosporales</taxon>
        <taxon>Streptomycetaceae</taxon>
        <taxon>Streptomyces</taxon>
    </lineage>
</organism>
<gene>
    <name evidence="2" type="ORF">GCM10010361_05150</name>
</gene>
<accession>A0ABN0ZDG7</accession>
<evidence type="ECO:0000313" key="2">
    <source>
        <dbReference type="EMBL" id="GAA0444210.1"/>
    </source>
</evidence>
<protein>
    <recommendedName>
        <fullName evidence="4">SseB protein N-terminal domain-containing protein</fullName>
    </recommendedName>
</protein>
<name>A0ABN0ZDG7_9ACTN</name>
<keyword evidence="3" id="KW-1185">Reference proteome</keyword>
<dbReference type="EMBL" id="BAAABY010000004">
    <property type="protein sequence ID" value="GAA0444210.1"/>
    <property type="molecule type" value="Genomic_DNA"/>
</dbReference>
<sequence length="210" mass="22060">MGRTDGTPGAGGRWRLEDLLRQADREAAERAERAHSAAPRTPTEQQPQEDGEQADVPPPAPDLDPDPAPDPAPASASAPDAEADLIADGRRTFAAQLGEFRRTQVLVPLHEGGLLSVVRDGVRWIYAFSDEQALARFAAHWELRPSGGVEYQALHGARLLDVVVPATGEPTGIALDVADAEAGGCLLFPPVRGIVPEAAAVDVSTGEATA</sequence>
<reference evidence="2 3" key="1">
    <citation type="journal article" date="2019" name="Int. J. Syst. Evol. Microbiol.">
        <title>The Global Catalogue of Microorganisms (GCM) 10K type strain sequencing project: providing services to taxonomists for standard genome sequencing and annotation.</title>
        <authorList>
            <consortium name="The Broad Institute Genomics Platform"/>
            <consortium name="The Broad Institute Genome Sequencing Center for Infectious Disease"/>
            <person name="Wu L."/>
            <person name="Ma J."/>
        </authorList>
    </citation>
    <scope>NUCLEOTIDE SEQUENCE [LARGE SCALE GENOMIC DNA]</scope>
    <source>
        <strain evidence="2 3">JCM 4805</strain>
    </source>
</reference>